<feature type="domain" description="C2H2-type" evidence="2">
    <location>
        <begin position="73"/>
        <end position="100"/>
    </location>
</feature>
<dbReference type="PROSITE" id="PS00028">
    <property type="entry name" value="ZINC_FINGER_C2H2_1"/>
    <property type="match status" value="1"/>
</dbReference>
<protein>
    <submittedName>
        <fullName evidence="3">Zinc finger protein 5</fullName>
    </submittedName>
</protein>
<dbReference type="PROSITE" id="PS50157">
    <property type="entry name" value="ZINC_FINGER_C2H2_2"/>
    <property type="match status" value="1"/>
</dbReference>
<name>A0A2Z7BHN2_9LAMI</name>
<dbReference type="GO" id="GO:0010090">
    <property type="term" value="P:trichome morphogenesis"/>
    <property type="evidence" value="ECO:0007669"/>
    <property type="project" value="InterPro"/>
</dbReference>
<accession>A0A2Z7BHN2</accession>
<dbReference type="AlphaFoldDB" id="A0A2Z7BHN2"/>
<dbReference type="PANTHER" id="PTHR46353:SF5">
    <property type="entry name" value="ZINC FINGER PROTEIN 5"/>
    <property type="match status" value="1"/>
</dbReference>
<keyword evidence="1" id="KW-0479">Metal-binding</keyword>
<keyword evidence="1" id="KW-0862">Zinc</keyword>
<evidence type="ECO:0000313" key="4">
    <source>
        <dbReference type="Proteomes" id="UP000250235"/>
    </source>
</evidence>
<evidence type="ECO:0000259" key="2">
    <source>
        <dbReference type="PROSITE" id="PS50157"/>
    </source>
</evidence>
<dbReference type="GO" id="GO:0003700">
    <property type="term" value="F:DNA-binding transcription factor activity"/>
    <property type="evidence" value="ECO:0007669"/>
    <property type="project" value="TreeGrafter"/>
</dbReference>
<dbReference type="InterPro" id="IPR044299">
    <property type="entry name" value="GIS3/ZFP5/ZFP6"/>
</dbReference>
<sequence>MSSFEEPTSKSCKVRLFGFELETGHDPDMIWEKGFVQGDESVNSSSAMSSSATDKFGSDKTLTSVIDPEDKKLECQYCFKVFGNSQALGGHQNAHKKERMRKKRLQLQARKASINYYIQPFYNNNKISPNCEYNSNYHGSNSTWLYDPSYQAFPHSAPDEKQQISFRPCESDDFSIIDYESWSWHNSSRLVDRPSSQQIILPKPAKGSAEMKIWPSSWPSSKKIGDGESLDLQLGVGLYSTF</sequence>
<evidence type="ECO:0000313" key="3">
    <source>
        <dbReference type="EMBL" id="KZV33547.1"/>
    </source>
</evidence>
<evidence type="ECO:0000256" key="1">
    <source>
        <dbReference type="PROSITE-ProRule" id="PRU00042"/>
    </source>
</evidence>
<dbReference type="GO" id="GO:0009736">
    <property type="term" value="P:cytokinin-activated signaling pathway"/>
    <property type="evidence" value="ECO:0007669"/>
    <property type="project" value="TreeGrafter"/>
</dbReference>
<dbReference type="Proteomes" id="UP000250235">
    <property type="component" value="Unassembled WGS sequence"/>
</dbReference>
<dbReference type="InterPro" id="IPR013087">
    <property type="entry name" value="Znf_C2H2_type"/>
</dbReference>
<dbReference type="GO" id="GO:0009740">
    <property type="term" value="P:gibberellic acid mediated signaling pathway"/>
    <property type="evidence" value="ECO:0007669"/>
    <property type="project" value="TreeGrafter"/>
</dbReference>
<dbReference type="EMBL" id="KV005745">
    <property type="protein sequence ID" value="KZV33547.1"/>
    <property type="molecule type" value="Genomic_DNA"/>
</dbReference>
<dbReference type="GO" id="GO:0008270">
    <property type="term" value="F:zinc ion binding"/>
    <property type="evidence" value="ECO:0007669"/>
    <property type="project" value="UniProtKB-KW"/>
</dbReference>
<keyword evidence="4" id="KW-1185">Reference proteome</keyword>
<gene>
    <name evidence="3" type="ORF">F511_33953</name>
</gene>
<dbReference type="SUPFAM" id="SSF57667">
    <property type="entry name" value="beta-beta-alpha zinc fingers"/>
    <property type="match status" value="1"/>
</dbReference>
<proteinExistence type="predicted"/>
<dbReference type="OrthoDB" id="906552at2759"/>
<keyword evidence="1" id="KW-0863">Zinc-finger</keyword>
<dbReference type="Gene3D" id="3.30.160.60">
    <property type="entry name" value="Classic Zinc Finger"/>
    <property type="match status" value="1"/>
</dbReference>
<dbReference type="GO" id="GO:0005634">
    <property type="term" value="C:nucleus"/>
    <property type="evidence" value="ECO:0007669"/>
    <property type="project" value="TreeGrafter"/>
</dbReference>
<dbReference type="PANTHER" id="PTHR46353">
    <property type="entry name" value="ZINC FINGER PROTEIN 5"/>
    <property type="match status" value="1"/>
</dbReference>
<organism evidence="3 4">
    <name type="scientific">Dorcoceras hygrometricum</name>
    <dbReference type="NCBI Taxonomy" id="472368"/>
    <lineage>
        <taxon>Eukaryota</taxon>
        <taxon>Viridiplantae</taxon>
        <taxon>Streptophyta</taxon>
        <taxon>Embryophyta</taxon>
        <taxon>Tracheophyta</taxon>
        <taxon>Spermatophyta</taxon>
        <taxon>Magnoliopsida</taxon>
        <taxon>eudicotyledons</taxon>
        <taxon>Gunneridae</taxon>
        <taxon>Pentapetalae</taxon>
        <taxon>asterids</taxon>
        <taxon>lamiids</taxon>
        <taxon>Lamiales</taxon>
        <taxon>Gesneriaceae</taxon>
        <taxon>Didymocarpoideae</taxon>
        <taxon>Trichosporeae</taxon>
        <taxon>Loxocarpinae</taxon>
        <taxon>Dorcoceras</taxon>
    </lineage>
</organism>
<dbReference type="InterPro" id="IPR036236">
    <property type="entry name" value="Znf_C2H2_sf"/>
</dbReference>
<dbReference type="GO" id="GO:0000976">
    <property type="term" value="F:transcription cis-regulatory region binding"/>
    <property type="evidence" value="ECO:0007669"/>
    <property type="project" value="TreeGrafter"/>
</dbReference>
<reference evidence="3 4" key="1">
    <citation type="journal article" date="2015" name="Proc. Natl. Acad. Sci. U.S.A.">
        <title>The resurrection genome of Boea hygrometrica: A blueprint for survival of dehydration.</title>
        <authorList>
            <person name="Xiao L."/>
            <person name="Yang G."/>
            <person name="Zhang L."/>
            <person name="Yang X."/>
            <person name="Zhao S."/>
            <person name="Ji Z."/>
            <person name="Zhou Q."/>
            <person name="Hu M."/>
            <person name="Wang Y."/>
            <person name="Chen M."/>
            <person name="Xu Y."/>
            <person name="Jin H."/>
            <person name="Xiao X."/>
            <person name="Hu G."/>
            <person name="Bao F."/>
            <person name="Hu Y."/>
            <person name="Wan P."/>
            <person name="Li L."/>
            <person name="Deng X."/>
            <person name="Kuang T."/>
            <person name="Xiang C."/>
            <person name="Zhu J.K."/>
            <person name="Oliver M.J."/>
            <person name="He Y."/>
        </authorList>
    </citation>
    <scope>NUCLEOTIDE SEQUENCE [LARGE SCALE GENOMIC DNA]</scope>
    <source>
        <strain evidence="4">cv. XS01</strain>
    </source>
</reference>